<organism evidence="1 2">
    <name type="scientific">Brassica carinata</name>
    <name type="common">Ethiopian mustard</name>
    <name type="synonym">Abyssinian cabbage</name>
    <dbReference type="NCBI Taxonomy" id="52824"/>
    <lineage>
        <taxon>Eukaryota</taxon>
        <taxon>Viridiplantae</taxon>
        <taxon>Streptophyta</taxon>
        <taxon>Embryophyta</taxon>
        <taxon>Tracheophyta</taxon>
        <taxon>Spermatophyta</taxon>
        <taxon>Magnoliopsida</taxon>
        <taxon>eudicotyledons</taxon>
        <taxon>Gunneridae</taxon>
        <taxon>Pentapetalae</taxon>
        <taxon>rosids</taxon>
        <taxon>malvids</taxon>
        <taxon>Brassicales</taxon>
        <taxon>Brassicaceae</taxon>
        <taxon>Brassiceae</taxon>
        <taxon>Brassica</taxon>
    </lineage>
</organism>
<proteinExistence type="predicted"/>
<accession>A0A8X8BBJ9</accession>
<protein>
    <submittedName>
        <fullName evidence="1">Uncharacterized protein</fullName>
    </submittedName>
</protein>
<reference evidence="1 2" key="1">
    <citation type="submission" date="2020-02" db="EMBL/GenBank/DDBJ databases">
        <authorList>
            <person name="Ma Q."/>
            <person name="Huang Y."/>
            <person name="Song X."/>
            <person name="Pei D."/>
        </authorList>
    </citation>
    <scope>NUCLEOTIDE SEQUENCE [LARGE SCALE GENOMIC DNA]</scope>
    <source>
        <strain evidence="1">Sxm20200214</strain>
        <tissue evidence="1">Leaf</tissue>
    </source>
</reference>
<dbReference type="EMBL" id="JAAMPC010000002">
    <property type="protein sequence ID" value="KAG2328448.1"/>
    <property type="molecule type" value="Genomic_DNA"/>
</dbReference>
<sequence>MAQSRNSTEELDLPQFSDLSTLWCFTWDKLDVKFDVTERIWKTNNFNVDGCCIVLFLKPTLPFSPLPVGVLRPLQLTVESCASNTVTCCSQSTIRNIFHLEENELLTAVAFKWDALQVKGHHKRINMKYLLQALFSLRNWEVLSSVFGDSSSGEYIVQQELTFVFHLDGLKGVVMYLIAPPGGIFSSLVVGDRCPMHPRRKYELHALPIQDNLSKENIRNVSLKSCPPEIDKCGTYTWHSVSTAYD</sequence>
<keyword evidence="2" id="KW-1185">Reference proteome</keyword>
<evidence type="ECO:0000313" key="1">
    <source>
        <dbReference type="EMBL" id="KAG2328448.1"/>
    </source>
</evidence>
<evidence type="ECO:0000313" key="2">
    <source>
        <dbReference type="Proteomes" id="UP000886595"/>
    </source>
</evidence>
<name>A0A8X8BBJ9_BRACI</name>
<dbReference type="AlphaFoldDB" id="A0A8X8BBJ9"/>
<comment type="caution">
    <text evidence="1">The sequence shown here is derived from an EMBL/GenBank/DDBJ whole genome shotgun (WGS) entry which is preliminary data.</text>
</comment>
<gene>
    <name evidence="1" type="ORF">Bca52824_011176</name>
</gene>
<dbReference type="Proteomes" id="UP000886595">
    <property type="component" value="Unassembled WGS sequence"/>
</dbReference>